<evidence type="ECO:0000256" key="5">
    <source>
        <dbReference type="ARBA" id="ARBA00023295"/>
    </source>
</evidence>
<keyword evidence="2 8" id="KW-0624">Polysaccharide degradation</keyword>
<evidence type="ECO:0000313" key="9">
    <source>
        <dbReference type="Proteomes" id="UP000027601"/>
    </source>
</evidence>
<name>A0A069D1D0_9BACE</name>
<dbReference type="STRING" id="1121097.GCA_000428125_01730"/>
<proteinExistence type="inferred from homology"/>
<comment type="similarity">
    <text evidence="1 7">Belongs to the glycosyl hydrolase 43 family.</text>
</comment>
<dbReference type="RefSeq" id="WP_262482651.1">
    <property type="nucleotide sequence ID" value="NZ_BAJS01000005.1"/>
</dbReference>
<feature type="site" description="Important for catalytic activity, responsible for pKa modulation of the active site Glu and correct orientation of both the proton donor and substrate" evidence="6">
    <location>
        <position position="12"/>
    </location>
</feature>
<evidence type="ECO:0000256" key="2">
    <source>
        <dbReference type="ARBA" id="ARBA00022651"/>
    </source>
</evidence>
<dbReference type="SUPFAM" id="SSF75005">
    <property type="entry name" value="Arabinanase/levansucrase/invertase"/>
    <property type="match status" value="1"/>
</dbReference>
<dbReference type="EMBL" id="BAJS01000005">
    <property type="protein sequence ID" value="GAK36155.1"/>
    <property type="molecule type" value="Genomic_DNA"/>
</dbReference>
<evidence type="ECO:0000313" key="8">
    <source>
        <dbReference type="EMBL" id="GAK36155.1"/>
    </source>
</evidence>
<dbReference type="InterPro" id="IPR006710">
    <property type="entry name" value="Glyco_hydro_43"/>
</dbReference>
<keyword evidence="2 8" id="KW-0858">Xylan degradation</keyword>
<dbReference type="AlphaFoldDB" id="A0A069D1D0"/>
<keyword evidence="4" id="KW-0119">Carbohydrate metabolism</keyword>
<dbReference type="Proteomes" id="UP000027601">
    <property type="component" value="Unassembled WGS sequence"/>
</dbReference>
<dbReference type="Gene3D" id="2.115.10.20">
    <property type="entry name" value="Glycosyl hydrolase domain, family 43"/>
    <property type="match status" value="1"/>
</dbReference>
<evidence type="ECO:0000256" key="6">
    <source>
        <dbReference type="PIRSR" id="PIRSR606710-2"/>
    </source>
</evidence>
<organism evidence="8 9">
    <name type="scientific">Bacteroides graminisolvens DSM 19988 = JCM 15093</name>
    <dbReference type="NCBI Taxonomy" id="1121097"/>
    <lineage>
        <taxon>Bacteria</taxon>
        <taxon>Pseudomonadati</taxon>
        <taxon>Bacteroidota</taxon>
        <taxon>Bacteroidia</taxon>
        <taxon>Bacteroidales</taxon>
        <taxon>Bacteroidaceae</taxon>
        <taxon>Bacteroides</taxon>
    </lineage>
</organism>
<dbReference type="InterPro" id="IPR052176">
    <property type="entry name" value="Glycosyl_Hydrlase_43_Enz"/>
</dbReference>
<dbReference type="Gene3D" id="2.60.120.260">
    <property type="entry name" value="Galactose-binding domain-like"/>
    <property type="match status" value="1"/>
</dbReference>
<dbReference type="CDD" id="cd08990">
    <property type="entry name" value="GH43_AXH_like"/>
    <property type="match status" value="1"/>
</dbReference>
<evidence type="ECO:0000256" key="7">
    <source>
        <dbReference type="RuleBase" id="RU361187"/>
    </source>
</evidence>
<dbReference type="Pfam" id="PF04616">
    <property type="entry name" value="Glyco_hydro_43"/>
    <property type="match status" value="1"/>
</dbReference>
<dbReference type="GO" id="GO:0045493">
    <property type="term" value="P:xylan catabolic process"/>
    <property type="evidence" value="ECO:0007669"/>
    <property type="project" value="UniProtKB-KW"/>
</dbReference>
<reference evidence="8 9" key="1">
    <citation type="journal article" date="2015" name="Microbes Environ.">
        <title>Distribution and evolution of nitrogen fixation genes in the phylum bacteroidetes.</title>
        <authorList>
            <person name="Inoue J."/>
            <person name="Oshima K."/>
            <person name="Suda W."/>
            <person name="Sakamoto M."/>
            <person name="Iino T."/>
            <person name="Noda S."/>
            <person name="Hongoh Y."/>
            <person name="Hattori M."/>
            <person name="Ohkuma M."/>
        </authorList>
    </citation>
    <scope>NUCLEOTIDE SEQUENCE [LARGE SCALE GENOMIC DNA]</scope>
    <source>
        <strain evidence="8 9">JCM 15093</strain>
    </source>
</reference>
<dbReference type="eggNOG" id="COG3507">
    <property type="taxonomic scope" value="Bacteria"/>
</dbReference>
<evidence type="ECO:0000256" key="3">
    <source>
        <dbReference type="ARBA" id="ARBA00022801"/>
    </source>
</evidence>
<accession>A0A069D1D0</accession>
<comment type="caution">
    <text evidence="8">The sequence shown here is derived from an EMBL/GenBank/DDBJ whole genome shotgun (WGS) entry which is preliminary data.</text>
</comment>
<sequence length="294" mass="33037">MTEPIKGIYGIDPCTLIDDDGQAYIYWSGRGMQGARLKPNMLQLDSEPVALGNFPDGMKEGPFVFKRNGKYYFTFPWVPKEGETENLSYAMGDSPLGPFEYKGLIMDQSPTKCWTNHHSIVEYKGEWYLFYHHNDYSPQFDKNRSVRIDKICFNEDGTIQKVTPTLRGVGITNATDEIQLDRYSELSKMGAAINYVDTTDYFAGWKTVLNARNAYVQYNDVDFGTTGLTSVSAQVLNGKGKLLVKVDDKIIARIAVKEAGLITVPVKDIPQGVHNLSVVSADKGKVEVDWIQFK</sequence>
<keyword evidence="9" id="KW-1185">Reference proteome</keyword>
<dbReference type="PANTHER" id="PTHR43772">
    <property type="entry name" value="ENDO-1,4-BETA-XYLANASE"/>
    <property type="match status" value="1"/>
</dbReference>
<keyword evidence="5 7" id="KW-0326">Glycosidase</keyword>
<dbReference type="PANTHER" id="PTHR43772:SF2">
    <property type="entry name" value="PUTATIVE (AFU_ORTHOLOGUE AFUA_2G04480)-RELATED"/>
    <property type="match status" value="1"/>
</dbReference>
<dbReference type="InterPro" id="IPR008979">
    <property type="entry name" value="Galactose-bd-like_sf"/>
</dbReference>
<protein>
    <submittedName>
        <fullName evidence="8">Endo-1,4-beta-xylanase A</fullName>
    </submittedName>
</protein>
<dbReference type="SUPFAM" id="SSF49785">
    <property type="entry name" value="Galactose-binding domain-like"/>
    <property type="match status" value="1"/>
</dbReference>
<dbReference type="GO" id="GO:0004553">
    <property type="term" value="F:hydrolase activity, hydrolyzing O-glycosyl compounds"/>
    <property type="evidence" value="ECO:0007669"/>
    <property type="project" value="InterPro"/>
</dbReference>
<evidence type="ECO:0000256" key="1">
    <source>
        <dbReference type="ARBA" id="ARBA00009865"/>
    </source>
</evidence>
<gene>
    <name evidence="8" type="ORF">JCM15093_1299</name>
</gene>
<keyword evidence="3 7" id="KW-0378">Hydrolase</keyword>
<evidence type="ECO:0000256" key="4">
    <source>
        <dbReference type="ARBA" id="ARBA00023277"/>
    </source>
</evidence>
<dbReference type="InterPro" id="IPR023296">
    <property type="entry name" value="Glyco_hydro_beta-prop_sf"/>
</dbReference>